<reference evidence="5" key="1">
    <citation type="journal article" date="2019" name="Int. J. Syst. Evol. Microbiol.">
        <title>The Global Catalogue of Microorganisms (GCM) 10K type strain sequencing project: providing services to taxonomists for standard genome sequencing and annotation.</title>
        <authorList>
            <consortium name="The Broad Institute Genomics Platform"/>
            <consortium name="The Broad Institute Genome Sequencing Center for Infectious Disease"/>
            <person name="Wu L."/>
            <person name="Ma J."/>
        </authorList>
    </citation>
    <scope>NUCLEOTIDE SEQUENCE [LARGE SCALE GENOMIC DNA]</scope>
    <source>
        <strain evidence="5">NBRC 108894</strain>
    </source>
</reference>
<evidence type="ECO:0000256" key="2">
    <source>
        <dbReference type="ARBA" id="ARBA00023027"/>
    </source>
</evidence>
<dbReference type="Proteomes" id="UP001157034">
    <property type="component" value="Unassembled WGS sequence"/>
</dbReference>
<dbReference type="Pfam" id="PF02826">
    <property type="entry name" value="2-Hacid_dh_C"/>
    <property type="match status" value="1"/>
</dbReference>
<dbReference type="InterPro" id="IPR036291">
    <property type="entry name" value="NAD(P)-bd_dom_sf"/>
</dbReference>
<dbReference type="CDD" id="cd05300">
    <property type="entry name" value="2-Hacid_dh_1"/>
    <property type="match status" value="1"/>
</dbReference>
<evidence type="ECO:0000256" key="1">
    <source>
        <dbReference type="ARBA" id="ARBA00023002"/>
    </source>
</evidence>
<dbReference type="SUPFAM" id="SSF51735">
    <property type="entry name" value="NAD(P)-binding Rossmann-fold domains"/>
    <property type="match status" value="1"/>
</dbReference>
<keyword evidence="2" id="KW-0520">NAD</keyword>
<keyword evidence="5" id="KW-1185">Reference proteome</keyword>
<keyword evidence="1" id="KW-0560">Oxidoreductase</keyword>
<dbReference type="PANTHER" id="PTHR43333:SF1">
    <property type="entry name" value="D-ISOMER SPECIFIC 2-HYDROXYACID DEHYDROGENASE NAD-BINDING DOMAIN-CONTAINING PROTEIN"/>
    <property type="match status" value="1"/>
</dbReference>
<proteinExistence type="predicted"/>
<gene>
    <name evidence="4" type="ORF">GCM10025881_29490</name>
</gene>
<dbReference type="PANTHER" id="PTHR43333">
    <property type="entry name" value="2-HACID_DH_C DOMAIN-CONTAINING PROTEIN"/>
    <property type="match status" value="1"/>
</dbReference>
<organism evidence="4 5">
    <name type="scientific">Pseudolysinimonas kribbensis</name>
    <dbReference type="NCBI Taxonomy" id="433641"/>
    <lineage>
        <taxon>Bacteria</taxon>
        <taxon>Bacillati</taxon>
        <taxon>Actinomycetota</taxon>
        <taxon>Actinomycetes</taxon>
        <taxon>Micrococcales</taxon>
        <taxon>Microbacteriaceae</taxon>
        <taxon>Pseudolysinimonas</taxon>
    </lineage>
</organism>
<feature type="domain" description="D-isomer specific 2-hydroxyacid dehydrogenase NAD-binding" evidence="3">
    <location>
        <begin position="137"/>
        <end position="308"/>
    </location>
</feature>
<dbReference type="InterPro" id="IPR006140">
    <property type="entry name" value="D-isomer_DH_NAD-bd"/>
</dbReference>
<evidence type="ECO:0000259" key="3">
    <source>
        <dbReference type="Pfam" id="PF02826"/>
    </source>
</evidence>
<dbReference type="Gene3D" id="3.40.50.720">
    <property type="entry name" value="NAD(P)-binding Rossmann-like Domain"/>
    <property type="match status" value="2"/>
</dbReference>
<dbReference type="EMBL" id="BSVB01000001">
    <property type="protein sequence ID" value="GMA96125.1"/>
    <property type="molecule type" value="Genomic_DNA"/>
</dbReference>
<protein>
    <submittedName>
        <fullName evidence="4">2-hydroxyacid dehydrogenase</fullName>
    </submittedName>
</protein>
<evidence type="ECO:0000313" key="4">
    <source>
        <dbReference type="EMBL" id="GMA96125.1"/>
    </source>
</evidence>
<evidence type="ECO:0000313" key="5">
    <source>
        <dbReference type="Proteomes" id="UP001157034"/>
    </source>
</evidence>
<accession>A0ABQ6K943</accession>
<sequence>MTDRLRVVVAAPFPEDDLTELRRREPRVDLVYEPELLHAPGVEWQQAKRREPAEQARFEALVDTADALLGAPDSSGKGLARTVAANPRLRWVQTIQAGGGQIVRAARLPDEARERIVFTTSAGAYSQPLAEFALFGVLAGGRRLGILTAAQRRHEWAPRLVMPAAADQTVAVVGLGSIGRASAQKLALLGYHVVGVHRRQVDAEGVERIEPVERLADVAAQADAIVLALPGTPATEKLLSREVLARVKPGATVVNVGRGTTVDEPALIEALQDGRVGFAALDVFSAEPLAADSPLWDMPQVVIAPHTAGVDGHEPRVVAELFAENARRLLDGEPLLNVVDPHEFY</sequence>
<comment type="caution">
    <text evidence="4">The sequence shown here is derived from an EMBL/GenBank/DDBJ whole genome shotgun (WGS) entry which is preliminary data.</text>
</comment>
<dbReference type="RefSeq" id="WP_284254762.1">
    <property type="nucleotide sequence ID" value="NZ_BAAAQO010000004.1"/>
</dbReference>
<name>A0ABQ6K943_9MICO</name>